<dbReference type="Proteomes" id="UP000184334">
    <property type="component" value="Unassembled WGS sequence"/>
</dbReference>
<dbReference type="PANTHER" id="PTHR43155">
    <property type="entry name" value="CYCLIC DI-GMP PHOSPHODIESTERASE PA4108-RELATED"/>
    <property type="match status" value="1"/>
</dbReference>
<dbReference type="CDD" id="cd00077">
    <property type="entry name" value="HDc"/>
    <property type="match status" value="1"/>
</dbReference>
<dbReference type="STRING" id="1122195.SAMN02745164_00787"/>
<dbReference type="InterPro" id="IPR003607">
    <property type="entry name" value="HD/PDEase_dom"/>
</dbReference>
<dbReference type="Pfam" id="PF13487">
    <property type="entry name" value="HD_5"/>
    <property type="match status" value="1"/>
</dbReference>
<sequence>MSKYEAISSIIAEMPISNFRLILGIKISDNLFRIVSYFDSENMDFDLSMNSMCFSVEDKFLINNFDSVLYEESINKHFFDGKRNHFAIGQNIIFRNNIVGFIYVLLDKNTKYDNINTLKDLFYEHLKSFLTILLDMKDEVLKEYSIEQTINSLFSILKAHDAYTYYHSLRIADLSVLIAENLKLDQKNIEKLYYAALIHDLGEIWIPKEILQKSEKLTPVELEIIKQHTNNLEFLFAGNDYFSEYVEIAKYHHEYLDGSGYSKKNKYYLSLLSKILVVSEVTDALLSNRPWRKAMKIEDAPKILFKMVENNKLDGEIVKTVVKIIPDFYGGLLPNTLMKYNDVFINFNIEKKEIKLKAKIIDSKKDFINIFLPQKTIEIDEKNFNIEKDLLQLENNISIEYYSNNNSFNKTCTIVGKNKTGYILKINKNIEDSESVSVKWNLIGVGVPLKKVVFVNKYVWRLDNEKAFKINIESISNKNLIFYALKDKVNNMVDSKILITFEAMNLKINLIGEIIYKEEIFSGYYHCDFKIGEVTDDEYTKLIQIINLRKEQLKMLH</sequence>
<protein>
    <submittedName>
        <fullName evidence="2">HD domain-containing protein</fullName>
    </submittedName>
</protein>
<accession>A0A1M4UYE2</accession>
<name>A0A1M4UYE2_MARH1</name>
<dbReference type="EMBL" id="FQUI01000009">
    <property type="protein sequence ID" value="SHE61771.1"/>
    <property type="molecule type" value="Genomic_DNA"/>
</dbReference>
<dbReference type="SUPFAM" id="SSF109604">
    <property type="entry name" value="HD-domain/PDEase-like"/>
    <property type="match status" value="1"/>
</dbReference>
<dbReference type="OrthoDB" id="40937at2"/>
<organism evidence="2 3">
    <name type="scientific">Marinitoga hydrogenitolerans (strain DSM 16785 / JCM 12826 / AT1271)</name>
    <dbReference type="NCBI Taxonomy" id="1122195"/>
    <lineage>
        <taxon>Bacteria</taxon>
        <taxon>Thermotogati</taxon>
        <taxon>Thermotogota</taxon>
        <taxon>Thermotogae</taxon>
        <taxon>Petrotogales</taxon>
        <taxon>Petrotogaceae</taxon>
        <taxon>Marinitoga</taxon>
    </lineage>
</organism>
<evidence type="ECO:0000259" key="1">
    <source>
        <dbReference type="PROSITE" id="PS51832"/>
    </source>
</evidence>
<dbReference type="Gene3D" id="1.10.3210.10">
    <property type="entry name" value="Hypothetical protein af1432"/>
    <property type="match status" value="1"/>
</dbReference>
<evidence type="ECO:0000313" key="3">
    <source>
        <dbReference type="Proteomes" id="UP000184334"/>
    </source>
</evidence>
<comment type="caution">
    <text evidence="2">The sequence shown here is derived from an EMBL/GenBank/DDBJ whole genome shotgun (WGS) entry which is preliminary data.</text>
</comment>
<dbReference type="PANTHER" id="PTHR43155:SF1">
    <property type="entry name" value="3'3'-CGAMP-SPECIFIC PHOSPHODIESTERASE 1"/>
    <property type="match status" value="1"/>
</dbReference>
<proteinExistence type="predicted"/>
<dbReference type="GO" id="GO:0004112">
    <property type="term" value="F:cyclic-nucleotide phosphodiesterase activity"/>
    <property type="evidence" value="ECO:0007669"/>
    <property type="project" value="TreeGrafter"/>
</dbReference>
<gene>
    <name evidence="2" type="ORF">SAMN02745164_00787</name>
</gene>
<dbReference type="GO" id="GO:0009214">
    <property type="term" value="P:cyclic nucleotide catabolic process"/>
    <property type="evidence" value="ECO:0007669"/>
    <property type="project" value="TreeGrafter"/>
</dbReference>
<dbReference type="RefSeq" id="WP_072863656.1">
    <property type="nucleotide sequence ID" value="NZ_FQUI01000009.1"/>
</dbReference>
<evidence type="ECO:0000313" key="2">
    <source>
        <dbReference type="EMBL" id="SHE61771.1"/>
    </source>
</evidence>
<dbReference type="PROSITE" id="PS51832">
    <property type="entry name" value="HD_GYP"/>
    <property type="match status" value="1"/>
</dbReference>
<reference evidence="2" key="1">
    <citation type="submission" date="2016-11" db="EMBL/GenBank/DDBJ databases">
        <authorList>
            <person name="Varghese N."/>
            <person name="Submissions S."/>
        </authorList>
    </citation>
    <scope>NUCLEOTIDE SEQUENCE [LARGE SCALE GENOMIC DNA]</scope>
    <source>
        <strain evidence="2">DSM 16785</strain>
    </source>
</reference>
<dbReference type="InterPro" id="IPR037522">
    <property type="entry name" value="HD_GYP_dom"/>
</dbReference>
<feature type="domain" description="HD-GYP" evidence="1">
    <location>
        <begin position="142"/>
        <end position="337"/>
    </location>
</feature>
<dbReference type="SMART" id="SM00471">
    <property type="entry name" value="HDc"/>
    <property type="match status" value="1"/>
</dbReference>
<keyword evidence="3" id="KW-1185">Reference proteome</keyword>
<dbReference type="AlphaFoldDB" id="A0A1M4UYE2"/>